<dbReference type="InterPro" id="IPR001610">
    <property type="entry name" value="PAC"/>
</dbReference>
<gene>
    <name evidence="6" type="ORF">OM074_16915</name>
</gene>
<dbReference type="SMART" id="SM00086">
    <property type="entry name" value="PAC"/>
    <property type="match status" value="3"/>
</dbReference>
<dbReference type="InterPro" id="IPR000014">
    <property type="entry name" value="PAS"/>
</dbReference>
<dbReference type="SUPFAM" id="SSF55874">
    <property type="entry name" value="ATPase domain of HSP90 chaperone/DNA topoisomerase II/histidine kinase"/>
    <property type="match status" value="1"/>
</dbReference>
<dbReference type="Proteomes" id="UP001207408">
    <property type="component" value="Unassembled WGS sequence"/>
</dbReference>
<sequence length="863" mass="98430">MALSTVDGSIVSMNERFIKMLGYNSFSDAKKHIKHLAYDLYDKPETRQEIYHEIITRQINTPHLVKFRRKDGSLLDVRLFLQKYTHQGNHIDYMISTIEDLSYQKSLETTIAEVKRQYRQLLNSSTEAVFIHKDEHYIDCNQTAKVLFGITDTKKNFTFADLSPEYQPNGKKSFDEGVAILKKVSEGFPQKFEWEFIDAKGKALFAQVAINKIENGLNGNFLSIIRDITKQKMAEEKLTEQKTMLRTIIDCLPFELFATDLDSNVLLQNSSSKSIWGDSEGKNIYEGTASKKGKEKWKRNLELIKKNQILDYEDKLIYKKHDIYARKIVVPYNHKQKVIGAISLSIDITERKKAEIQKVESQNRANIQRAALAEIMFSHIFSFKNINDAFQKIAHLISSTLSVARGSIWAFSDDGSQLKCLFLFNQQTETYTSGDILHINEFPAYFNAIKKENRVYAEDTFNDPRTSQLKDIHLKKHCITSLLDSGIFLEGKLVGVVSAEHIGEKRKWMPDEESFISTIAAIVAQLFEAQKRKKVEHELIEHKNNLESLVEERTQEINQLNEELQANNEELYTTNEMLLEERNRLKEALEELKLIQAQLIKQEKMASIGTLTAGIAHEINNPVNFISSGITGLEFMLEEMTHLIHQFIPVSIEVENRQVKGNIDASEIQEKITELLEELPLVMESIKNGVGRTTNIVKGLRTFTRLDSQKFERANINQLIDSTLTILFNKYKGRIEIVKSYSDIEEFYCFPGKLGQAFLNLLVNAIQAIEDKGKITITTSLSNEKDNIIVKIKDSGSGIPEEILKNIFDPFFTTKDVGEGTGLGLSIVHGIIEEHSGVIEVNTKKGEGTEFVIFLPVKKDAGN</sequence>
<dbReference type="InterPro" id="IPR003018">
    <property type="entry name" value="GAF"/>
</dbReference>
<accession>A0AAE3MGS6</accession>
<dbReference type="EC" id="2.7.13.3" evidence="2"/>
<dbReference type="Pfam" id="PF13426">
    <property type="entry name" value="PAS_9"/>
    <property type="match status" value="1"/>
</dbReference>
<protein>
    <recommendedName>
        <fullName evidence="2">histidine kinase</fullName>
        <ecNumber evidence="2">2.7.13.3</ecNumber>
    </recommendedName>
</protein>
<dbReference type="SUPFAM" id="SSF55781">
    <property type="entry name" value="GAF domain-like"/>
    <property type="match status" value="1"/>
</dbReference>
<dbReference type="NCBIfam" id="TIGR00229">
    <property type="entry name" value="sensory_box"/>
    <property type="match status" value="2"/>
</dbReference>
<dbReference type="Pfam" id="PF01590">
    <property type="entry name" value="GAF"/>
    <property type="match status" value="1"/>
</dbReference>
<dbReference type="InterPro" id="IPR005467">
    <property type="entry name" value="His_kinase_dom"/>
</dbReference>
<name>A0AAE3MGS6_9BACT</name>
<dbReference type="InterPro" id="IPR036097">
    <property type="entry name" value="HisK_dim/P_sf"/>
</dbReference>
<dbReference type="PANTHER" id="PTHR43065">
    <property type="entry name" value="SENSOR HISTIDINE KINASE"/>
    <property type="match status" value="1"/>
</dbReference>
<proteinExistence type="predicted"/>
<dbReference type="GO" id="GO:0000155">
    <property type="term" value="F:phosphorelay sensor kinase activity"/>
    <property type="evidence" value="ECO:0007669"/>
    <property type="project" value="InterPro"/>
</dbReference>
<organism evidence="6 7">
    <name type="scientific">Plebeiibacterium marinum</name>
    <dbReference type="NCBI Taxonomy" id="2992111"/>
    <lineage>
        <taxon>Bacteria</taxon>
        <taxon>Pseudomonadati</taxon>
        <taxon>Bacteroidota</taxon>
        <taxon>Bacteroidia</taxon>
        <taxon>Marinilabiliales</taxon>
        <taxon>Marinilabiliaceae</taxon>
        <taxon>Plebeiibacterium</taxon>
    </lineage>
</organism>
<dbReference type="InterPro" id="IPR000700">
    <property type="entry name" value="PAS-assoc_C"/>
</dbReference>
<dbReference type="Gene3D" id="3.30.565.10">
    <property type="entry name" value="Histidine kinase-like ATPase, C-terminal domain"/>
    <property type="match status" value="1"/>
</dbReference>
<dbReference type="Pfam" id="PF02518">
    <property type="entry name" value="HATPase_c"/>
    <property type="match status" value="1"/>
</dbReference>
<evidence type="ECO:0000256" key="2">
    <source>
        <dbReference type="ARBA" id="ARBA00012438"/>
    </source>
</evidence>
<dbReference type="InterPro" id="IPR004358">
    <property type="entry name" value="Sig_transdc_His_kin-like_C"/>
</dbReference>
<evidence type="ECO:0000313" key="7">
    <source>
        <dbReference type="Proteomes" id="UP001207408"/>
    </source>
</evidence>
<dbReference type="Gene3D" id="3.30.450.20">
    <property type="entry name" value="PAS domain"/>
    <property type="match status" value="3"/>
</dbReference>
<dbReference type="InterPro" id="IPR029016">
    <property type="entry name" value="GAF-like_dom_sf"/>
</dbReference>
<dbReference type="Pfam" id="PF13188">
    <property type="entry name" value="PAS_8"/>
    <property type="match status" value="1"/>
</dbReference>
<evidence type="ECO:0000259" key="4">
    <source>
        <dbReference type="PROSITE" id="PS50109"/>
    </source>
</evidence>
<comment type="caution">
    <text evidence="6">The sequence shown here is derived from an EMBL/GenBank/DDBJ whole genome shotgun (WGS) entry which is preliminary data.</text>
</comment>
<feature type="domain" description="Histidine kinase" evidence="4">
    <location>
        <begin position="614"/>
        <end position="859"/>
    </location>
</feature>
<dbReference type="PANTHER" id="PTHR43065:SF50">
    <property type="entry name" value="HISTIDINE KINASE"/>
    <property type="match status" value="1"/>
</dbReference>
<comment type="catalytic activity">
    <reaction evidence="1">
        <text>ATP + protein L-histidine = ADP + protein N-phospho-L-histidine.</text>
        <dbReference type="EC" id="2.7.13.3"/>
    </reaction>
</comment>
<dbReference type="Gene3D" id="3.30.450.40">
    <property type="match status" value="1"/>
</dbReference>
<dbReference type="PROSITE" id="PS50109">
    <property type="entry name" value="HIS_KIN"/>
    <property type="match status" value="1"/>
</dbReference>
<keyword evidence="3" id="KW-0175">Coiled coil</keyword>
<evidence type="ECO:0000313" key="6">
    <source>
        <dbReference type="EMBL" id="MCW3807321.1"/>
    </source>
</evidence>
<feature type="domain" description="PAC" evidence="5">
    <location>
        <begin position="190"/>
        <end position="240"/>
    </location>
</feature>
<dbReference type="InterPro" id="IPR035965">
    <property type="entry name" value="PAS-like_dom_sf"/>
</dbReference>
<dbReference type="SMART" id="SM00387">
    <property type="entry name" value="HATPase_c"/>
    <property type="match status" value="1"/>
</dbReference>
<evidence type="ECO:0000259" key="5">
    <source>
        <dbReference type="PROSITE" id="PS50113"/>
    </source>
</evidence>
<dbReference type="CDD" id="cd00130">
    <property type="entry name" value="PAS"/>
    <property type="match status" value="1"/>
</dbReference>
<dbReference type="InterPro" id="IPR036890">
    <property type="entry name" value="HATPase_C_sf"/>
</dbReference>
<dbReference type="RefSeq" id="WP_301201651.1">
    <property type="nucleotide sequence ID" value="NZ_JAPDPI010000043.1"/>
</dbReference>
<evidence type="ECO:0000256" key="1">
    <source>
        <dbReference type="ARBA" id="ARBA00000085"/>
    </source>
</evidence>
<dbReference type="PRINTS" id="PR00344">
    <property type="entry name" value="BCTRLSENSOR"/>
</dbReference>
<dbReference type="SUPFAM" id="SSF47384">
    <property type="entry name" value="Homodimeric domain of signal transducing histidine kinase"/>
    <property type="match status" value="1"/>
</dbReference>
<dbReference type="AlphaFoldDB" id="A0AAE3MGS6"/>
<dbReference type="InterPro" id="IPR003594">
    <property type="entry name" value="HATPase_dom"/>
</dbReference>
<keyword evidence="7" id="KW-1185">Reference proteome</keyword>
<dbReference type="EMBL" id="JAPDPI010000043">
    <property type="protein sequence ID" value="MCW3807321.1"/>
    <property type="molecule type" value="Genomic_DNA"/>
</dbReference>
<dbReference type="PROSITE" id="PS50113">
    <property type="entry name" value="PAC"/>
    <property type="match status" value="1"/>
</dbReference>
<evidence type="ECO:0000256" key="3">
    <source>
        <dbReference type="SAM" id="Coils"/>
    </source>
</evidence>
<dbReference type="SMART" id="SM00065">
    <property type="entry name" value="GAF"/>
    <property type="match status" value="1"/>
</dbReference>
<dbReference type="Gene3D" id="1.10.287.130">
    <property type="match status" value="1"/>
</dbReference>
<reference evidence="6" key="1">
    <citation type="submission" date="2022-10" db="EMBL/GenBank/DDBJ databases">
        <authorList>
            <person name="Yu W.X."/>
        </authorList>
    </citation>
    <scope>NUCLEOTIDE SEQUENCE</scope>
    <source>
        <strain evidence="6">D04</strain>
    </source>
</reference>
<dbReference type="SUPFAM" id="SSF55785">
    <property type="entry name" value="PYP-like sensor domain (PAS domain)"/>
    <property type="match status" value="3"/>
</dbReference>
<feature type="coiled-coil region" evidence="3">
    <location>
        <begin position="532"/>
        <end position="605"/>
    </location>
</feature>